<dbReference type="GO" id="GO:0009253">
    <property type="term" value="P:peptidoglycan catabolic process"/>
    <property type="evidence" value="ECO:0007669"/>
    <property type="project" value="InterPro"/>
</dbReference>
<feature type="compositionally biased region" description="Basic and acidic residues" evidence="1">
    <location>
        <begin position="263"/>
        <end position="276"/>
    </location>
</feature>
<feature type="domain" description="N-acetylmuramoyl-L-alanine amidase" evidence="2">
    <location>
        <begin position="557"/>
        <end position="701"/>
    </location>
</feature>
<protein>
    <recommendedName>
        <fullName evidence="2">N-acetylmuramoyl-L-alanine amidase domain-containing protein</fullName>
    </recommendedName>
</protein>
<feature type="compositionally biased region" description="Basic and acidic residues" evidence="1">
    <location>
        <begin position="194"/>
        <end position="207"/>
    </location>
</feature>
<feature type="compositionally biased region" description="Basic and acidic residues" evidence="1">
    <location>
        <begin position="240"/>
        <end position="253"/>
    </location>
</feature>
<evidence type="ECO:0000313" key="3">
    <source>
        <dbReference type="EMBL" id="CAF1212538.1"/>
    </source>
</evidence>
<dbReference type="InterPro" id="IPR002502">
    <property type="entry name" value="Amidase_domain"/>
</dbReference>
<dbReference type="Pfam" id="PF01510">
    <property type="entry name" value="Amidase_2"/>
    <property type="match status" value="1"/>
</dbReference>
<dbReference type="InterPro" id="IPR036505">
    <property type="entry name" value="Amidase/PGRP_sf"/>
</dbReference>
<dbReference type="SUPFAM" id="SSF55846">
    <property type="entry name" value="N-acetylmuramoyl-L-alanine amidase-like"/>
    <property type="match status" value="1"/>
</dbReference>
<dbReference type="EMBL" id="CAJNOO010001899">
    <property type="protein sequence ID" value="CAF1212538.1"/>
    <property type="molecule type" value="Genomic_DNA"/>
</dbReference>
<dbReference type="AlphaFoldDB" id="A0A814X8T6"/>
<name>A0A814X8T6_9BILA</name>
<dbReference type="OrthoDB" id="2251794at2759"/>
<dbReference type="Proteomes" id="UP000663882">
    <property type="component" value="Unassembled WGS sequence"/>
</dbReference>
<dbReference type="SMART" id="SM00644">
    <property type="entry name" value="Ami_2"/>
    <property type="match status" value="1"/>
</dbReference>
<proteinExistence type="predicted"/>
<feature type="region of interest" description="Disordered" evidence="1">
    <location>
        <begin position="348"/>
        <end position="367"/>
    </location>
</feature>
<evidence type="ECO:0000256" key="1">
    <source>
        <dbReference type="SAM" id="MobiDB-lite"/>
    </source>
</evidence>
<reference evidence="3" key="1">
    <citation type="submission" date="2021-02" db="EMBL/GenBank/DDBJ databases">
        <authorList>
            <person name="Nowell W R."/>
        </authorList>
    </citation>
    <scope>NUCLEOTIDE SEQUENCE</scope>
</reference>
<feature type="compositionally biased region" description="Polar residues" evidence="1">
    <location>
        <begin position="20"/>
        <end position="31"/>
    </location>
</feature>
<dbReference type="Gene3D" id="3.40.80.10">
    <property type="entry name" value="Peptidoglycan recognition protein-like"/>
    <property type="match status" value="1"/>
</dbReference>
<organism evidence="3 4">
    <name type="scientific">Rotaria sordida</name>
    <dbReference type="NCBI Taxonomy" id="392033"/>
    <lineage>
        <taxon>Eukaryota</taxon>
        <taxon>Metazoa</taxon>
        <taxon>Spiralia</taxon>
        <taxon>Gnathifera</taxon>
        <taxon>Rotifera</taxon>
        <taxon>Eurotatoria</taxon>
        <taxon>Bdelloidea</taxon>
        <taxon>Philodinida</taxon>
        <taxon>Philodinidae</taxon>
        <taxon>Rotaria</taxon>
    </lineage>
</organism>
<feature type="compositionally biased region" description="Basic and acidic residues" evidence="1">
    <location>
        <begin position="357"/>
        <end position="367"/>
    </location>
</feature>
<gene>
    <name evidence="3" type="ORF">RFH988_LOCUS25203</name>
</gene>
<evidence type="ECO:0000313" key="4">
    <source>
        <dbReference type="Proteomes" id="UP000663882"/>
    </source>
</evidence>
<dbReference type="GO" id="GO:0008745">
    <property type="term" value="F:N-acetylmuramoyl-L-alanine amidase activity"/>
    <property type="evidence" value="ECO:0007669"/>
    <property type="project" value="InterPro"/>
</dbReference>
<comment type="caution">
    <text evidence="3">The sequence shown here is derived from an EMBL/GenBank/DDBJ whole genome shotgun (WGS) entry which is preliminary data.</text>
</comment>
<feature type="region of interest" description="Disordered" evidence="1">
    <location>
        <begin position="183"/>
        <end position="288"/>
    </location>
</feature>
<dbReference type="CDD" id="cd06583">
    <property type="entry name" value="PGRP"/>
    <property type="match status" value="1"/>
</dbReference>
<feature type="region of interest" description="Disordered" evidence="1">
    <location>
        <begin position="111"/>
        <end position="168"/>
    </location>
</feature>
<evidence type="ECO:0000259" key="2">
    <source>
        <dbReference type="SMART" id="SM00644"/>
    </source>
</evidence>
<accession>A0A814X8T6</accession>
<sequence length="712" mass="79475">MLTQVRIPQFNTEDEETEPFQMSPTVSTATQEITITPRTKRRQQSTESYTNVENTNIEKKRIQARERMAAKRAEATPEEAERQRILAMETSAARRAICTPEQAERERALARERSASRRVAMTSEEIEQQRALSRERNASRRAALTPKEVEEQRTRARERSAARRAALTPEEIEQQRVLARERSAARRAALTPGKIERQRSLTRERNAATRVTLTSEEVEQQRTCARERSAARRAALTPEEIERQRSLARERSAARRAALTPEEIERQRSLTRERNAATRATLTPKEVEQQRQLAVERTMVIRATASPKVAEEQRVLACKRSATRRANYTTEEAEQQRALARKRSRLQSNMMQKQVAKKKETSRNAEVEWPKPANMECKTSCLKKFIQQMSMNSLAEGLPDDDVPECLWATMQVSTNVEASESERASYIPDLLLNASEYNNTAAVSLIPSAVLDVNGTNISSDDVAEHLLERMKAQITDKTRETDLEEHAPEDPVSTCMDVKTCSAKGGKSQPGICSGPSNVQCCKLGSGKPKPVNTMLTNLADILRRAGLRVIEQPGWKTRGHGKMASVKSILIHHTAGPSKGEYPSLGVVRDGRKDLPGPLAQLGLGRSGTWYVIAAGRCYHAGKTINDSIFGNSNSIGIEAEGTGTPPDNTGHRYWPPVQWKSYVRGVKALQAAYGVPTARVLGHKEAAVPKGRKVDPNFSMTEFRAALR</sequence>
<feature type="compositionally biased region" description="Basic and acidic residues" evidence="1">
    <location>
        <begin position="147"/>
        <end position="161"/>
    </location>
</feature>
<feature type="region of interest" description="Disordered" evidence="1">
    <location>
        <begin position="1"/>
        <end position="31"/>
    </location>
</feature>